<dbReference type="InterPro" id="IPR011496">
    <property type="entry name" value="O-GlcNAcase_cat"/>
</dbReference>
<dbReference type="Gene3D" id="3.40.630.30">
    <property type="match status" value="1"/>
</dbReference>
<reference evidence="11" key="1">
    <citation type="submission" date="2020-05" db="UniProtKB">
        <authorList>
            <consortium name="EnsemblMetazoa"/>
        </authorList>
    </citation>
    <scope>IDENTIFICATION</scope>
    <source>
        <strain evidence="11">USDA</strain>
    </source>
</reference>
<feature type="region of interest" description="Disordered" evidence="9">
    <location>
        <begin position="491"/>
        <end position="528"/>
    </location>
</feature>
<dbReference type="KEGG" id="scac:106084367"/>
<dbReference type="VEuPathDB" id="VectorBase:SCAU001166"/>
<dbReference type="PANTHER" id="PTHR13170">
    <property type="entry name" value="O-GLCNACASE"/>
    <property type="match status" value="1"/>
</dbReference>
<dbReference type="EC" id="3.2.1.169" evidence="7"/>
<dbReference type="SUPFAM" id="SSF51445">
    <property type="entry name" value="(Trans)glycosidases"/>
    <property type="match status" value="1"/>
</dbReference>
<dbReference type="InterPro" id="IPR017853">
    <property type="entry name" value="GH"/>
</dbReference>
<dbReference type="Gene3D" id="3.20.20.80">
    <property type="entry name" value="Glycosidases"/>
    <property type="match status" value="1"/>
</dbReference>
<organism evidence="11 12">
    <name type="scientific">Stomoxys calcitrans</name>
    <name type="common">Stable fly</name>
    <name type="synonym">Conops calcitrans</name>
    <dbReference type="NCBI Taxonomy" id="35570"/>
    <lineage>
        <taxon>Eukaryota</taxon>
        <taxon>Metazoa</taxon>
        <taxon>Ecdysozoa</taxon>
        <taxon>Arthropoda</taxon>
        <taxon>Hexapoda</taxon>
        <taxon>Insecta</taxon>
        <taxon>Pterygota</taxon>
        <taxon>Neoptera</taxon>
        <taxon>Endopterygota</taxon>
        <taxon>Diptera</taxon>
        <taxon>Brachycera</taxon>
        <taxon>Muscomorpha</taxon>
        <taxon>Muscoidea</taxon>
        <taxon>Muscidae</taxon>
        <taxon>Stomoxys</taxon>
    </lineage>
</organism>
<evidence type="ECO:0000256" key="2">
    <source>
        <dbReference type="ARBA" id="ARBA00022801"/>
    </source>
</evidence>
<gene>
    <name evidence="11" type="primary">106084367</name>
</gene>
<evidence type="ECO:0000313" key="11">
    <source>
        <dbReference type="EnsemblMetazoa" id="SCAU001166-PA"/>
    </source>
</evidence>
<dbReference type="PROSITE" id="PS52009">
    <property type="entry name" value="GH84"/>
    <property type="match status" value="1"/>
</dbReference>
<dbReference type="OrthoDB" id="9975416at2759"/>
<proteinExistence type="predicted"/>
<evidence type="ECO:0000256" key="7">
    <source>
        <dbReference type="ARBA" id="ARBA00066938"/>
    </source>
</evidence>
<evidence type="ECO:0000256" key="3">
    <source>
        <dbReference type="ARBA" id="ARBA00023295"/>
    </source>
</evidence>
<keyword evidence="2" id="KW-0378">Hydrolase</keyword>
<feature type="compositionally biased region" description="Polar residues" evidence="9">
    <location>
        <begin position="576"/>
        <end position="589"/>
    </location>
</feature>
<dbReference type="GO" id="GO:0102571">
    <property type="term" value="F:[protein]-3-O-(N-acetyl-D-glucosaminyl)-L-serine/L-threonine O-N-acetyl-alpha-D-glucosaminase activity"/>
    <property type="evidence" value="ECO:0007669"/>
    <property type="project" value="UniProtKB-EC"/>
</dbReference>
<dbReference type="STRING" id="35570.A0A1I8NQK8"/>
<dbReference type="FunFam" id="1.20.58.240:FF:000002">
    <property type="entry name" value="Bifunctional protein NCOAT"/>
    <property type="match status" value="1"/>
</dbReference>
<dbReference type="Gene3D" id="1.20.58.240">
    <property type="entry name" value="STAT, domain 1"/>
    <property type="match status" value="1"/>
</dbReference>
<feature type="compositionally biased region" description="Basic and acidic residues" evidence="9">
    <location>
        <begin position="491"/>
        <end position="503"/>
    </location>
</feature>
<evidence type="ECO:0000259" key="10">
    <source>
        <dbReference type="PROSITE" id="PS52009"/>
    </source>
</evidence>
<name>A0A1I8NQK8_STOCA</name>
<evidence type="ECO:0000256" key="4">
    <source>
        <dbReference type="ARBA" id="ARBA00030512"/>
    </source>
</evidence>
<dbReference type="GO" id="GO:0009100">
    <property type="term" value="P:glycoprotein metabolic process"/>
    <property type="evidence" value="ECO:0007669"/>
    <property type="project" value="TreeGrafter"/>
</dbReference>
<sequence length="1065" mass="119927">MEECETAVKAQDCVSTIINNKEHVQDDEPTKSHFICGVIEGFYGRPWTTEQRKDLFRKLKKWGMDSYVYAPKDDYKHRAYWRELYTVEEADHLSGLISAAKDQGITFYYALSPGLDMSYSSQKELQTLKRKLDQVSQFGCEAFALLFDDIESELSKGDKEVYQTFANAQVSVTNEIYTHLGNPRFLFCPTQYCASRAVPSVHDSEYLNTLGSKLNLDIDIMWTGDKVISKIISVESIQEITEILRRPPVIWDNLHANDYDQKRVFLGPYSGRSPELIPHLRGVMTNPNCEFHANTIAIHTLANWSRCSLDSRVNSSISADIRLETENEDEIGSEDLPVDCCLSKNIYHPRIALKNAISEWLPEFFIEKEAWGPITKPQPQVTLVMPIIPIIPSINTCMSLTTTTTTSTNAKTNVPQVNTTQLQALAEVCTVNSSSVNPISNAVMNSLVSPTKVVTNEDIINPITNSAASNIELPKKIPISIVSVPIMDSKEVNSDSDDMRDVDDVSQPPKTQRELPVKPEASPNGDDKEMFLKVQETIKNDDNLEGDVKNERSGLSIEAMGEDNNLNLSPGSNCNEPMECSSSLTSQISPKDDVSKSVGVTTNEDVVMADTSSNSDNINNTMQVESVESSPISIAEMTEVEKSSMVESSKINAHDLYLLCDLFYLPFEHGFRGYKLLNEFNWLKANAHVLLEGKSAKGTPVNENPTKPEVAEWLQRAEYFSTLCKSVYQLLQKIAVCDNKEICHDLFAYVWDMHYALSLLDAFVKWLSMGHFPSNVFGYTQGSYTWFSKGWKEAFMSGDQEPWVFRGGLIADLQRLMPIDQGNDLFIYKLPDLPTTDYHTLRPYNAVDEATVNRVCTQGFLHLVAPLSPEEKTIPIQFNVKYSDIIADCIIGPFLTLQPEFCIVAIDSTNTIVGYAAAALDFNVFSRNLHMCWIPEMKEKYPENLEELEVFSSSTLHTQRAIDILRSFIKEFHTYEPQCPPEVSGSYPAVMTSAVLEQCLNPDYCISKRLITVLLATLRSNGCFGVHVRLPAKDAGLEIIQYYVKLGFTEIYRDGQNFIYFGRRF</sequence>
<dbReference type="InterPro" id="IPR051822">
    <property type="entry name" value="Glycosyl_Hydrolase_84"/>
</dbReference>
<evidence type="ECO:0000256" key="5">
    <source>
        <dbReference type="ARBA" id="ARBA00050933"/>
    </source>
</evidence>
<evidence type="ECO:0000256" key="6">
    <source>
        <dbReference type="ARBA" id="ARBA00052136"/>
    </source>
</evidence>
<evidence type="ECO:0000313" key="12">
    <source>
        <dbReference type="Proteomes" id="UP000095300"/>
    </source>
</evidence>
<dbReference type="EnsemblMetazoa" id="SCAU001166-RA">
    <property type="protein sequence ID" value="SCAU001166-PA"/>
    <property type="gene ID" value="SCAU001166"/>
</dbReference>
<feature type="domain" description="GH84" evidence="10">
    <location>
        <begin position="34"/>
        <end position="309"/>
    </location>
</feature>
<evidence type="ECO:0000256" key="1">
    <source>
        <dbReference type="ARBA" id="ARBA00022729"/>
    </source>
</evidence>
<accession>A0A1I8NQK8</accession>
<comment type="catalytic activity">
    <reaction evidence="6">
        <text>3-O-(N-acetyl-beta-D-glucosaminyl)-L-threonyl-[protein] + H2O = L-threonyl-[protein] + N-acetyl-D-glucosamine</text>
        <dbReference type="Rhea" id="RHEA:48892"/>
        <dbReference type="Rhea" id="RHEA-COMP:11060"/>
        <dbReference type="Rhea" id="RHEA-COMP:12252"/>
        <dbReference type="ChEBI" id="CHEBI:15377"/>
        <dbReference type="ChEBI" id="CHEBI:30013"/>
        <dbReference type="ChEBI" id="CHEBI:90840"/>
        <dbReference type="ChEBI" id="CHEBI:506227"/>
        <dbReference type="EC" id="3.2.1.169"/>
    </reaction>
</comment>
<evidence type="ECO:0000256" key="8">
    <source>
        <dbReference type="ARBA" id="ARBA00076634"/>
    </source>
</evidence>
<keyword evidence="12" id="KW-1185">Reference proteome</keyword>
<dbReference type="FunFam" id="3.20.20.80:FF:000009">
    <property type="entry name" value="O-GlcNAcase BT_4395"/>
    <property type="match status" value="1"/>
</dbReference>
<dbReference type="AlphaFoldDB" id="A0A1I8NQK8"/>
<protein>
    <recommendedName>
        <fullName evidence="7">protein O-GlcNAcase</fullName>
        <ecNumber evidence="7">3.2.1.169</ecNumber>
    </recommendedName>
    <alternativeName>
        <fullName evidence="4">Beta-N-acetylhexosaminidase</fullName>
    </alternativeName>
    <alternativeName>
        <fullName evidence="8">Beta-hexosaminidase</fullName>
    </alternativeName>
</protein>
<keyword evidence="1" id="KW-0732">Signal</keyword>
<feature type="region of interest" description="Disordered" evidence="9">
    <location>
        <begin position="576"/>
        <end position="596"/>
    </location>
</feature>
<comment type="catalytic activity">
    <reaction evidence="5">
        <text>3-O-(N-acetyl-beta-D-glucosaminyl)-L-seryl-[protein] + H2O = N-acetyl-D-glucosamine + L-seryl-[protein]</text>
        <dbReference type="Rhea" id="RHEA:48876"/>
        <dbReference type="Rhea" id="RHEA-COMP:9863"/>
        <dbReference type="Rhea" id="RHEA-COMP:12251"/>
        <dbReference type="ChEBI" id="CHEBI:15377"/>
        <dbReference type="ChEBI" id="CHEBI:29999"/>
        <dbReference type="ChEBI" id="CHEBI:90838"/>
        <dbReference type="ChEBI" id="CHEBI:506227"/>
        <dbReference type="EC" id="3.2.1.169"/>
    </reaction>
</comment>
<dbReference type="GO" id="GO:0016231">
    <property type="term" value="F:beta-N-acetylglucosaminidase activity"/>
    <property type="evidence" value="ECO:0007669"/>
    <property type="project" value="TreeGrafter"/>
</dbReference>
<dbReference type="Proteomes" id="UP000095300">
    <property type="component" value="Unassembled WGS sequence"/>
</dbReference>
<keyword evidence="3" id="KW-0326">Glycosidase</keyword>
<evidence type="ECO:0000256" key="9">
    <source>
        <dbReference type="SAM" id="MobiDB-lite"/>
    </source>
</evidence>
<dbReference type="Pfam" id="PF07555">
    <property type="entry name" value="NAGidase"/>
    <property type="match status" value="1"/>
</dbReference>
<dbReference type="PANTHER" id="PTHR13170:SF16">
    <property type="entry name" value="PROTEIN O-GLCNACASE"/>
    <property type="match status" value="1"/>
</dbReference>